<keyword evidence="4" id="KW-0732">Signal</keyword>
<evidence type="ECO:0000256" key="5">
    <source>
        <dbReference type="ARBA" id="ARBA00022801"/>
    </source>
</evidence>
<organism evidence="9 10">
    <name type="scientific">Diplocloster agilis</name>
    <dbReference type="NCBI Taxonomy" id="2850323"/>
    <lineage>
        <taxon>Bacteria</taxon>
        <taxon>Bacillati</taxon>
        <taxon>Bacillota</taxon>
        <taxon>Clostridia</taxon>
        <taxon>Lachnospirales</taxon>
        <taxon>Lachnospiraceae</taxon>
        <taxon>Diplocloster</taxon>
    </lineage>
</organism>
<dbReference type="InterPro" id="IPR000933">
    <property type="entry name" value="Glyco_hydro_29"/>
</dbReference>
<reference evidence="9" key="1">
    <citation type="submission" date="2021-06" db="EMBL/GenBank/DDBJ databases">
        <title>Description of novel taxa of the family Lachnospiraceae.</title>
        <authorList>
            <person name="Chaplin A.V."/>
            <person name="Sokolova S.R."/>
            <person name="Pikina A.P."/>
            <person name="Korzhanova M."/>
            <person name="Belova V."/>
            <person name="Korostin D."/>
            <person name="Efimov B.A."/>
        </authorList>
    </citation>
    <scope>NUCLEOTIDE SEQUENCE</scope>
    <source>
        <strain evidence="9">ASD5720</strain>
    </source>
</reference>
<dbReference type="InterPro" id="IPR016286">
    <property type="entry name" value="FUC_metazoa-typ"/>
</dbReference>
<accession>A0A949K7A5</accession>
<dbReference type="GO" id="GO:0016139">
    <property type="term" value="P:glycoside catabolic process"/>
    <property type="evidence" value="ECO:0007669"/>
    <property type="project" value="TreeGrafter"/>
</dbReference>
<protein>
    <recommendedName>
        <fullName evidence="3">alpha-L-fucosidase</fullName>
        <ecNumber evidence="3">3.2.1.51</ecNumber>
    </recommendedName>
</protein>
<evidence type="ECO:0000256" key="6">
    <source>
        <dbReference type="ARBA" id="ARBA00023295"/>
    </source>
</evidence>
<evidence type="ECO:0000256" key="3">
    <source>
        <dbReference type="ARBA" id="ARBA00012662"/>
    </source>
</evidence>
<dbReference type="EC" id="3.2.1.51" evidence="3"/>
<comment type="function">
    <text evidence="1">Alpha-L-fucosidase is responsible for hydrolyzing the alpha-1,6-linked fucose joined to the reducing-end N-acetylglucosamine of the carbohydrate moieties of glycoproteins.</text>
</comment>
<feature type="domain" description="Glycoside hydrolase family 29 N-terminal" evidence="8">
    <location>
        <begin position="2"/>
        <end position="346"/>
    </location>
</feature>
<dbReference type="Pfam" id="PF01120">
    <property type="entry name" value="Alpha_L_fucos"/>
    <property type="match status" value="1"/>
</dbReference>
<name>A0A949K7A5_9FIRM</name>
<dbReference type="Gene3D" id="3.20.20.80">
    <property type="entry name" value="Glycosidases"/>
    <property type="match status" value="1"/>
</dbReference>
<sequence length="440" mass="51018">MKFKPEMDSIRTHTVPQWYDDCKLGIFIHWGLYSVPAWAYPSGKLGTIPFDERWFAYNPYAEWYCNSVRAGFGPTYEHHVKTYGADFDYESFTDLWKAERWDPAQWAELFKKSGARYVIPTTKHHDGFCLWNTKYTDYNSYQKGPGRDLMKELCDAVRSEGMRFGVYYSGMLNWHVTHNAMMSDYEVHHPNNITNGYADFAYNQMMELVDTFEPSVLWNDLDWPLKGLDDLPYLFAHYYNTVPEGVVNDRWHDVWFDYKTKEYHRGDKFLEQKWECCQGMGLSFGYNQVETDEHYVSHNELITLLIDTVAYNGNLLINVGPKADGTIPEEQESRLLYLGKWMEVNSPAIYSTKPFSRQKEELETGEVVYYTQNDSSIFLLVTNPKAGNSTLRIPEPAFSCDFRKTLGNFGANVAISEGNLVIDLLDIPADSAPVVLEFTK</sequence>
<dbReference type="EMBL" id="JAHQCW010000024">
    <property type="protein sequence ID" value="MBU9737728.1"/>
    <property type="molecule type" value="Genomic_DNA"/>
</dbReference>
<dbReference type="PANTHER" id="PTHR10030">
    <property type="entry name" value="ALPHA-L-FUCOSIDASE"/>
    <property type="match status" value="1"/>
</dbReference>
<dbReference type="SMART" id="SM00812">
    <property type="entry name" value="Alpha_L_fucos"/>
    <property type="match status" value="1"/>
</dbReference>
<evidence type="ECO:0000313" key="9">
    <source>
        <dbReference type="EMBL" id="MBU9737728.1"/>
    </source>
</evidence>
<dbReference type="GO" id="GO:0006004">
    <property type="term" value="P:fucose metabolic process"/>
    <property type="evidence" value="ECO:0007669"/>
    <property type="project" value="InterPro"/>
</dbReference>
<keyword evidence="5" id="KW-0378">Hydrolase</keyword>
<dbReference type="InterPro" id="IPR017853">
    <property type="entry name" value="GH"/>
</dbReference>
<gene>
    <name evidence="9" type="ORF">KTH89_14370</name>
</gene>
<dbReference type="RefSeq" id="WP_238722162.1">
    <property type="nucleotide sequence ID" value="NZ_JAHQCW010000024.1"/>
</dbReference>
<dbReference type="GO" id="GO:0005764">
    <property type="term" value="C:lysosome"/>
    <property type="evidence" value="ECO:0007669"/>
    <property type="project" value="TreeGrafter"/>
</dbReference>
<dbReference type="PANTHER" id="PTHR10030:SF37">
    <property type="entry name" value="ALPHA-L-FUCOSIDASE-RELATED"/>
    <property type="match status" value="1"/>
</dbReference>
<evidence type="ECO:0000256" key="7">
    <source>
        <dbReference type="PIRSR" id="PIRSR001092-1"/>
    </source>
</evidence>
<dbReference type="InterPro" id="IPR057739">
    <property type="entry name" value="Glyco_hydro_29_N"/>
</dbReference>
<keyword evidence="10" id="KW-1185">Reference proteome</keyword>
<evidence type="ECO:0000256" key="1">
    <source>
        <dbReference type="ARBA" id="ARBA00004071"/>
    </source>
</evidence>
<dbReference type="AlphaFoldDB" id="A0A949K7A5"/>
<evidence type="ECO:0000256" key="4">
    <source>
        <dbReference type="ARBA" id="ARBA00022729"/>
    </source>
</evidence>
<dbReference type="GO" id="GO:0004560">
    <property type="term" value="F:alpha-L-fucosidase activity"/>
    <property type="evidence" value="ECO:0007669"/>
    <property type="project" value="InterPro"/>
</dbReference>
<dbReference type="Proteomes" id="UP000712157">
    <property type="component" value="Unassembled WGS sequence"/>
</dbReference>
<dbReference type="PRINTS" id="PR00741">
    <property type="entry name" value="GLHYDRLASE29"/>
</dbReference>
<keyword evidence="6" id="KW-0326">Glycosidase</keyword>
<feature type="site" description="May be important for catalysis" evidence="7">
    <location>
        <position position="277"/>
    </location>
</feature>
<evidence type="ECO:0000259" key="8">
    <source>
        <dbReference type="Pfam" id="PF01120"/>
    </source>
</evidence>
<comment type="caution">
    <text evidence="9">The sequence shown here is derived from an EMBL/GenBank/DDBJ whole genome shotgun (WGS) entry which is preliminary data.</text>
</comment>
<dbReference type="SUPFAM" id="SSF51445">
    <property type="entry name" value="(Trans)glycosidases"/>
    <property type="match status" value="1"/>
</dbReference>
<comment type="similarity">
    <text evidence="2">Belongs to the glycosyl hydrolase 29 family.</text>
</comment>
<evidence type="ECO:0000313" key="10">
    <source>
        <dbReference type="Proteomes" id="UP000712157"/>
    </source>
</evidence>
<evidence type="ECO:0000256" key="2">
    <source>
        <dbReference type="ARBA" id="ARBA00007951"/>
    </source>
</evidence>
<dbReference type="PIRSF" id="PIRSF001092">
    <property type="entry name" value="Alpha-L-fucosidase"/>
    <property type="match status" value="1"/>
</dbReference>
<proteinExistence type="inferred from homology"/>